<gene>
    <name evidence="1" type="ORF">M747DRAFT_246008</name>
</gene>
<dbReference type="Proteomes" id="UP000253845">
    <property type="component" value="Unassembled WGS sequence"/>
</dbReference>
<evidence type="ECO:0000313" key="2">
    <source>
        <dbReference type="Proteomes" id="UP000253845"/>
    </source>
</evidence>
<protein>
    <submittedName>
        <fullName evidence="1">Uncharacterized protein</fullName>
    </submittedName>
</protein>
<dbReference type="VEuPathDB" id="FungiDB:M747DRAFT_246008"/>
<proteinExistence type="predicted"/>
<organism evidence="1 2">
    <name type="scientific">Aspergillus niger ATCC 13496</name>
    <dbReference type="NCBI Taxonomy" id="1353008"/>
    <lineage>
        <taxon>Eukaryota</taxon>
        <taxon>Fungi</taxon>
        <taxon>Dikarya</taxon>
        <taxon>Ascomycota</taxon>
        <taxon>Pezizomycotina</taxon>
        <taxon>Eurotiomycetes</taxon>
        <taxon>Eurotiomycetidae</taxon>
        <taxon>Eurotiales</taxon>
        <taxon>Aspergillaceae</taxon>
        <taxon>Aspergillus</taxon>
        <taxon>Aspergillus subgen. Circumdati</taxon>
    </lineage>
</organism>
<name>A0A370BK69_ASPNG</name>
<accession>A0A370BK69</accession>
<evidence type="ECO:0000313" key="1">
    <source>
        <dbReference type="EMBL" id="RDH15984.1"/>
    </source>
</evidence>
<sequence length="300" mass="33748">MAFTNLSSQLRWFEMEPFKNGMKSAEAVTIWLHEAGITCAFIGEVALSSYGALIPYKLGTSLIVADGKVHEAAEALSNHGIEPCIKGKECDWENDALTEEASSPAPYHFHLDHGPQGNPPFWCESLKLYKKSDIDPTLPDPGLGAPGPEDQNYMVVTDPRLPERGRWKNSTCPVQILTEPRFFETIFNQAVNCRSGEYSADELAPWEGNVVRLKEMIDDAELQSHVVELINGLELPVRRYIELFDLEDLKPCRKFISQVRLGSKCKSLNPATADCREILTRIYLIAILLLLQIIPRLYEE</sequence>
<dbReference type="EMBL" id="KZ851943">
    <property type="protein sequence ID" value="RDH15984.1"/>
    <property type="molecule type" value="Genomic_DNA"/>
</dbReference>
<dbReference type="AlphaFoldDB" id="A0A370BK69"/>
<reference evidence="1 2" key="1">
    <citation type="submission" date="2018-07" db="EMBL/GenBank/DDBJ databases">
        <title>Section-level genome sequencing of Aspergillus section Nigri to investigate inter- and intra-species variation.</title>
        <authorList>
            <consortium name="DOE Joint Genome Institute"/>
            <person name="Vesth T.C."/>
            <person name="Nybo J.L."/>
            <person name="Theobald S."/>
            <person name="Frisvad J.C."/>
            <person name="Larsen T.O."/>
            <person name="Nielsen K.F."/>
            <person name="Hoof J.B."/>
            <person name="Brandl J."/>
            <person name="Salamov A."/>
            <person name="Riley R."/>
            <person name="Gladden J.M."/>
            <person name="Phatale P."/>
            <person name="Nielsen M.T."/>
            <person name="Lyhne E.K."/>
            <person name="Kogle M.E."/>
            <person name="Strasser K."/>
            <person name="McDonnell E."/>
            <person name="Barry K."/>
            <person name="Clum A."/>
            <person name="Chen C."/>
            <person name="Nolan M."/>
            <person name="Sandor L."/>
            <person name="Kuo A."/>
            <person name="Lipzen A."/>
            <person name="Hainaut M."/>
            <person name="Drula E."/>
            <person name="Tsang A."/>
            <person name="Magnuson J.K."/>
            <person name="Henrissat B."/>
            <person name="Wiebenga A."/>
            <person name="Simmons B.A."/>
            <person name="Makela M.R."/>
            <person name="De vries R.P."/>
            <person name="Grigoriev I.V."/>
            <person name="Mortensen U.H."/>
            <person name="Baker S.E."/>
            <person name="Andersen M.R."/>
        </authorList>
    </citation>
    <scope>NUCLEOTIDE SEQUENCE [LARGE SCALE GENOMIC DNA]</scope>
    <source>
        <strain evidence="1 2">ATCC 13496</strain>
    </source>
</reference>